<evidence type="ECO:0000313" key="3">
    <source>
        <dbReference type="Proteomes" id="UP000184476"/>
    </source>
</evidence>
<feature type="signal peptide" evidence="1">
    <location>
        <begin position="1"/>
        <end position="22"/>
    </location>
</feature>
<sequence length="179" mass="20089">MKKILFCMALLLLAGCQSSPQTNEKNKEQTVQKAVQSEQKDNQLSKEQQLLKQITQKAEKGILYGVEKFPIGTPVETVLHTWGTPEGGDPGYLDYKLGHQCGLVAADTKQLTGITSYHADLLKLTADQVKKVLGQPEPDQSETSLNGTKSLLYKMGKYRLFFYYSNNQITNLYLEEIKN</sequence>
<dbReference type="STRING" id="112248.SAMN05444392_101791"/>
<evidence type="ECO:0008006" key="4">
    <source>
        <dbReference type="Google" id="ProtNLM"/>
    </source>
</evidence>
<feature type="chain" id="PRO_5038553189" description="DUF4309 domain-containing protein" evidence="1">
    <location>
        <begin position="23"/>
        <end position="179"/>
    </location>
</feature>
<protein>
    <recommendedName>
        <fullName evidence="4">DUF4309 domain-containing protein</fullName>
    </recommendedName>
</protein>
<proteinExistence type="predicted"/>
<accession>A0A1M4U3I9</accession>
<name>A0A1M4U3I9_9BACL</name>
<dbReference type="PROSITE" id="PS51257">
    <property type="entry name" value="PROKAR_LIPOPROTEIN"/>
    <property type="match status" value="1"/>
</dbReference>
<reference evidence="2 3" key="1">
    <citation type="submission" date="2016-11" db="EMBL/GenBank/DDBJ databases">
        <authorList>
            <person name="Jaros S."/>
            <person name="Januszkiewicz K."/>
            <person name="Wedrychowicz H."/>
        </authorList>
    </citation>
    <scope>NUCLEOTIDE SEQUENCE [LARGE SCALE GENOMIC DNA]</scope>
    <source>
        <strain evidence="2 3">DSM 44666</strain>
    </source>
</reference>
<keyword evidence="1" id="KW-0732">Signal</keyword>
<dbReference type="Pfam" id="PF14172">
    <property type="entry name" value="DUF4309"/>
    <property type="match status" value="1"/>
</dbReference>
<dbReference type="InterPro" id="IPR025453">
    <property type="entry name" value="DUF4309"/>
</dbReference>
<dbReference type="AlphaFoldDB" id="A0A1M4U3I9"/>
<evidence type="ECO:0000256" key="1">
    <source>
        <dbReference type="SAM" id="SignalP"/>
    </source>
</evidence>
<dbReference type="EMBL" id="FQVL01000001">
    <property type="protein sequence ID" value="SHE51299.1"/>
    <property type="molecule type" value="Genomic_DNA"/>
</dbReference>
<organism evidence="2 3">
    <name type="scientific">Seinonella peptonophila</name>
    <dbReference type="NCBI Taxonomy" id="112248"/>
    <lineage>
        <taxon>Bacteria</taxon>
        <taxon>Bacillati</taxon>
        <taxon>Bacillota</taxon>
        <taxon>Bacilli</taxon>
        <taxon>Bacillales</taxon>
        <taxon>Thermoactinomycetaceae</taxon>
        <taxon>Seinonella</taxon>
    </lineage>
</organism>
<evidence type="ECO:0000313" key="2">
    <source>
        <dbReference type="EMBL" id="SHE51299.1"/>
    </source>
</evidence>
<gene>
    <name evidence="2" type="ORF">SAMN05444392_101791</name>
</gene>
<dbReference type="Proteomes" id="UP000184476">
    <property type="component" value="Unassembled WGS sequence"/>
</dbReference>
<dbReference type="RefSeq" id="WP_073152275.1">
    <property type="nucleotide sequence ID" value="NZ_FQVL01000001.1"/>
</dbReference>
<keyword evidence="3" id="KW-1185">Reference proteome</keyword>